<dbReference type="EMBL" id="AMQM01008258">
    <property type="status" value="NOT_ANNOTATED_CDS"/>
    <property type="molecule type" value="Genomic_DNA"/>
</dbReference>
<dbReference type="SUPFAM" id="SSF56436">
    <property type="entry name" value="C-type lectin-like"/>
    <property type="match status" value="2"/>
</dbReference>
<dbReference type="Gene3D" id="3.10.100.10">
    <property type="entry name" value="Mannose-Binding Protein A, subunit A"/>
    <property type="match status" value="1"/>
</dbReference>
<dbReference type="CTD" id="20208583"/>
<reference evidence="6" key="1">
    <citation type="submission" date="2012-12" db="EMBL/GenBank/DDBJ databases">
        <authorList>
            <person name="Hellsten U."/>
            <person name="Grimwood J."/>
            <person name="Chapman J.A."/>
            <person name="Shapiro H."/>
            <person name="Aerts A."/>
            <person name="Otillar R.P."/>
            <person name="Terry A.Y."/>
            <person name="Boore J.L."/>
            <person name="Simakov O."/>
            <person name="Marletaz F."/>
            <person name="Cho S.-J."/>
            <person name="Edsinger-Gonzales E."/>
            <person name="Havlak P."/>
            <person name="Kuo D.-H."/>
            <person name="Larsson T."/>
            <person name="Lv J."/>
            <person name="Arendt D."/>
            <person name="Savage R."/>
            <person name="Osoegawa K."/>
            <person name="de Jong P."/>
            <person name="Lindberg D.R."/>
            <person name="Seaver E.C."/>
            <person name="Weisblat D.A."/>
            <person name="Putnam N.H."/>
            <person name="Grigoriev I.V."/>
            <person name="Rokhsar D.S."/>
        </authorList>
    </citation>
    <scope>NUCLEOTIDE SEQUENCE</scope>
</reference>
<dbReference type="InterPro" id="IPR016187">
    <property type="entry name" value="CTDL_fold"/>
</dbReference>
<dbReference type="EnsemblMetazoa" id="HelroT182570">
    <property type="protein sequence ID" value="HelroP182570"/>
    <property type="gene ID" value="HelroG182570"/>
</dbReference>
<dbReference type="PANTHER" id="PTHR10725">
    <property type="entry name" value="THAP DOMAIN-CONTAINING PROTEIN 9"/>
    <property type="match status" value="1"/>
</dbReference>
<protein>
    <recommendedName>
        <fullName evidence="7">C-type lectin domain-containing protein</fullName>
    </recommendedName>
</protein>
<proteinExistence type="predicted"/>
<reference evidence="4 6" key="2">
    <citation type="journal article" date="2013" name="Nature">
        <title>Insights into bilaterian evolution from three spiralian genomes.</title>
        <authorList>
            <person name="Simakov O."/>
            <person name="Marletaz F."/>
            <person name="Cho S.J."/>
            <person name="Edsinger-Gonzales E."/>
            <person name="Havlak P."/>
            <person name="Hellsten U."/>
            <person name="Kuo D.H."/>
            <person name="Larsson T."/>
            <person name="Lv J."/>
            <person name="Arendt D."/>
            <person name="Savage R."/>
            <person name="Osoegawa K."/>
            <person name="de Jong P."/>
            <person name="Grimwood J."/>
            <person name="Chapman J.A."/>
            <person name="Shapiro H."/>
            <person name="Aerts A."/>
            <person name="Otillar R.P."/>
            <person name="Terry A.Y."/>
            <person name="Boore J.L."/>
            <person name="Grigoriev I.V."/>
            <person name="Lindberg D.R."/>
            <person name="Seaver E.C."/>
            <person name="Weisblat D.A."/>
            <person name="Putnam N.H."/>
            <person name="Rokhsar D.S."/>
        </authorList>
    </citation>
    <scope>NUCLEOTIDE SEQUENCE</scope>
</reference>
<keyword evidence="3" id="KW-0732">Signal</keyword>
<feature type="transmembrane region" description="Helical" evidence="2">
    <location>
        <begin position="391"/>
        <end position="418"/>
    </location>
</feature>
<dbReference type="GeneID" id="20208583"/>
<dbReference type="InterPro" id="IPR016186">
    <property type="entry name" value="C-type_lectin-like/link_sf"/>
</dbReference>
<dbReference type="KEGG" id="hro:HELRODRAFT_182570"/>
<evidence type="ECO:0008006" key="7">
    <source>
        <dbReference type="Google" id="ProtNLM"/>
    </source>
</evidence>
<evidence type="ECO:0000313" key="5">
    <source>
        <dbReference type="EnsemblMetazoa" id="HelroP182570"/>
    </source>
</evidence>
<feature type="compositionally biased region" description="Low complexity" evidence="1">
    <location>
        <begin position="443"/>
        <end position="455"/>
    </location>
</feature>
<feature type="chain" id="PRO_5010980772" description="C-type lectin domain-containing protein" evidence="3">
    <location>
        <begin position="27"/>
        <end position="535"/>
    </location>
</feature>
<feature type="signal peptide" evidence="3">
    <location>
        <begin position="1"/>
        <end position="26"/>
    </location>
</feature>
<evidence type="ECO:0000313" key="4">
    <source>
        <dbReference type="EMBL" id="ESN90862.1"/>
    </source>
</evidence>
<evidence type="ECO:0000256" key="1">
    <source>
        <dbReference type="SAM" id="MobiDB-lite"/>
    </source>
</evidence>
<dbReference type="Proteomes" id="UP000015101">
    <property type="component" value="Unassembled WGS sequence"/>
</dbReference>
<feature type="region of interest" description="Disordered" evidence="1">
    <location>
        <begin position="512"/>
        <end position="535"/>
    </location>
</feature>
<keyword evidence="2" id="KW-0472">Membrane</keyword>
<evidence type="ECO:0000256" key="3">
    <source>
        <dbReference type="SAM" id="SignalP"/>
    </source>
</evidence>
<dbReference type="CDD" id="cd00037">
    <property type="entry name" value="CLECT"/>
    <property type="match status" value="1"/>
</dbReference>
<dbReference type="HOGENOM" id="CLU_509311_0_0_1"/>
<evidence type="ECO:0000256" key="2">
    <source>
        <dbReference type="SAM" id="Phobius"/>
    </source>
</evidence>
<feature type="region of interest" description="Disordered" evidence="1">
    <location>
        <begin position="443"/>
        <end position="463"/>
    </location>
</feature>
<dbReference type="PANTHER" id="PTHR10725:SF74">
    <property type="entry name" value="ERAP1-LIKE C-TERMINAL DOMAIN-CONTAINING PROTEIN"/>
    <property type="match status" value="1"/>
</dbReference>
<name>T1FID4_HELRO</name>
<evidence type="ECO:0000313" key="6">
    <source>
        <dbReference type="Proteomes" id="UP000015101"/>
    </source>
</evidence>
<accession>T1FID4</accession>
<gene>
    <name evidence="5" type="primary">20208583</name>
    <name evidence="4" type="ORF">HELRODRAFT_182570</name>
</gene>
<keyword evidence="6" id="KW-1185">Reference proteome</keyword>
<dbReference type="InParanoid" id="T1FID4"/>
<dbReference type="RefSeq" id="XP_009031065.1">
    <property type="nucleotide sequence ID" value="XM_009032817.1"/>
</dbReference>
<keyword evidence="2" id="KW-0812">Transmembrane</keyword>
<reference evidence="5" key="3">
    <citation type="submission" date="2015-06" db="UniProtKB">
        <authorList>
            <consortium name="EnsemblMetazoa"/>
        </authorList>
    </citation>
    <scope>IDENTIFICATION</scope>
</reference>
<sequence>MMKTSLRLAKCILAAVMLCMAKVKSAGVTDVACERGFHYQNFPEVVLFPTCQSTCSSRNMTVLEIRSPENLTTVTEILTSTFNNEMTWLNVHFDNTNNKFYWNSDNSEMSSDLFPNPQSNIISLAYYNKFYKHLRGIYAEVIASCVCYSNDSSTLSLKGASNANYECVHQFCYQNFHDEVSFETCQSTCLLSNMIVFEIRPPENLLTIDAMLTNTFQNIYTWVNARLDSTINKFFWNSDNSEVPSDFFSNPESLGTAYAFIDTRNSNSISGAQVGDMRSCVCYISNPPLTADVVRSALNFASDGKVVMERNREFQRKRPEKAKADLAKECLTGVKKKLLGLTLIGIVPLANIPGILIRVRFQVVFLQTQSPLLTRMHILMRKVEPFSAPNYGLVIGLPVAASVVVIIIVSVIIVLVIVRVKKNRRQRRASLELEDAHGYAALANSKNNNNNPENATYDTINQNNTRDSLYDTNINVYDTIGGNSETVARCKPTCSTSEETILSNSLIADDGNGNYNNNSNNNNSNNNSSNNATIA</sequence>
<dbReference type="EMBL" id="KB097744">
    <property type="protein sequence ID" value="ESN90862.1"/>
    <property type="molecule type" value="Genomic_DNA"/>
</dbReference>
<keyword evidence="2" id="KW-1133">Transmembrane helix</keyword>
<organism evidence="5 6">
    <name type="scientific">Helobdella robusta</name>
    <name type="common">Californian leech</name>
    <dbReference type="NCBI Taxonomy" id="6412"/>
    <lineage>
        <taxon>Eukaryota</taxon>
        <taxon>Metazoa</taxon>
        <taxon>Spiralia</taxon>
        <taxon>Lophotrochozoa</taxon>
        <taxon>Annelida</taxon>
        <taxon>Clitellata</taxon>
        <taxon>Hirudinea</taxon>
        <taxon>Rhynchobdellida</taxon>
        <taxon>Glossiphoniidae</taxon>
        <taxon>Helobdella</taxon>
    </lineage>
</organism>
<dbReference type="AlphaFoldDB" id="T1FID4"/>